<dbReference type="InterPro" id="IPR046633">
    <property type="entry name" value="DUF6745"/>
</dbReference>
<dbReference type="AlphaFoldDB" id="A0A402BDQ8"/>
<dbReference type="EMBL" id="BIFT01000002">
    <property type="protein sequence ID" value="GCE29571.1"/>
    <property type="molecule type" value="Genomic_DNA"/>
</dbReference>
<protein>
    <recommendedName>
        <fullName evidence="1">DUF6745 domain-containing protein</fullName>
    </recommendedName>
</protein>
<reference evidence="3" key="1">
    <citation type="submission" date="2018-12" db="EMBL/GenBank/DDBJ databases">
        <title>Tengunoibacter tsumagoiensis gen. nov., sp. nov., Dictyobacter kobayashii sp. nov., D. alpinus sp. nov., and D. joshuensis sp. nov. and description of Dictyobacteraceae fam. nov. within the order Ktedonobacterales isolated from Tengu-no-mugimeshi.</title>
        <authorList>
            <person name="Wang C.M."/>
            <person name="Zheng Y."/>
            <person name="Sakai Y."/>
            <person name="Toyoda A."/>
            <person name="Minakuchi Y."/>
            <person name="Abe K."/>
            <person name="Yokota A."/>
            <person name="Yabe S."/>
        </authorList>
    </citation>
    <scope>NUCLEOTIDE SEQUENCE [LARGE SCALE GENOMIC DNA]</scope>
    <source>
        <strain evidence="3">Uno16</strain>
    </source>
</reference>
<proteinExistence type="predicted"/>
<name>A0A402BDQ8_9CHLR</name>
<evidence type="ECO:0000313" key="3">
    <source>
        <dbReference type="Proteomes" id="UP000287171"/>
    </source>
</evidence>
<dbReference type="Pfam" id="PF20530">
    <property type="entry name" value="DUF6745"/>
    <property type="match status" value="1"/>
</dbReference>
<gene>
    <name evidence="2" type="ORF">KDA_50550</name>
</gene>
<evidence type="ECO:0000313" key="2">
    <source>
        <dbReference type="EMBL" id="GCE29571.1"/>
    </source>
</evidence>
<evidence type="ECO:0000259" key="1">
    <source>
        <dbReference type="Pfam" id="PF20530"/>
    </source>
</evidence>
<organism evidence="2 3">
    <name type="scientific">Dictyobacter alpinus</name>
    <dbReference type="NCBI Taxonomy" id="2014873"/>
    <lineage>
        <taxon>Bacteria</taxon>
        <taxon>Bacillati</taxon>
        <taxon>Chloroflexota</taxon>
        <taxon>Ktedonobacteria</taxon>
        <taxon>Ktedonobacterales</taxon>
        <taxon>Dictyobacteraceae</taxon>
        <taxon>Dictyobacter</taxon>
    </lineage>
</organism>
<keyword evidence="3" id="KW-1185">Reference proteome</keyword>
<feature type="domain" description="DUF6745" evidence="1">
    <location>
        <begin position="10"/>
        <end position="89"/>
    </location>
</feature>
<dbReference type="Proteomes" id="UP000287171">
    <property type="component" value="Unassembled WGS sequence"/>
</dbReference>
<comment type="caution">
    <text evidence="2">The sequence shown here is derived from an EMBL/GenBank/DDBJ whole genome shotgun (WGS) entry which is preliminary data.</text>
</comment>
<sequence length="89" mass="10653">MPKNIILHPERLTKRDWIQQRNVEVRHAIQERLGNERFVEMIGGKKIDTGRRGKLIEIKLGYRDPERVARFVQVQDSSTKRQYYLRVPP</sequence>
<accession>A0A402BDQ8</accession>
<dbReference type="OrthoDB" id="141938at2"/>